<name>A0A8S2V145_9BILA</name>
<evidence type="ECO:0000313" key="1">
    <source>
        <dbReference type="EMBL" id="CAF1575081.1"/>
    </source>
</evidence>
<accession>A0A8S2V145</accession>
<dbReference type="EMBL" id="CAJOBA010067503">
    <property type="protein sequence ID" value="CAF4371567.1"/>
    <property type="molecule type" value="Genomic_DNA"/>
</dbReference>
<gene>
    <name evidence="1" type="ORF">OVA965_LOCUS40609</name>
    <name evidence="2" type="ORF">TMI583_LOCUS42075</name>
</gene>
<comment type="caution">
    <text evidence="2">The sequence shown here is derived from an EMBL/GenBank/DDBJ whole genome shotgun (WGS) entry which is preliminary data.</text>
</comment>
<protein>
    <submittedName>
        <fullName evidence="2">Uncharacterized protein</fullName>
    </submittedName>
</protein>
<reference evidence="2" key="1">
    <citation type="submission" date="2021-02" db="EMBL/GenBank/DDBJ databases">
        <authorList>
            <person name="Nowell W R."/>
        </authorList>
    </citation>
    <scope>NUCLEOTIDE SEQUENCE</scope>
</reference>
<proteinExistence type="predicted"/>
<dbReference type="Proteomes" id="UP000682733">
    <property type="component" value="Unassembled WGS sequence"/>
</dbReference>
<evidence type="ECO:0000313" key="2">
    <source>
        <dbReference type="EMBL" id="CAF4371567.1"/>
    </source>
</evidence>
<organism evidence="2 3">
    <name type="scientific">Didymodactylos carnosus</name>
    <dbReference type="NCBI Taxonomy" id="1234261"/>
    <lineage>
        <taxon>Eukaryota</taxon>
        <taxon>Metazoa</taxon>
        <taxon>Spiralia</taxon>
        <taxon>Gnathifera</taxon>
        <taxon>Rotifera</taxon>
        <taxon>Eurotatoria</taxon>
        <taxon>Bdelloidea</taxon>
        <taxon>Philodinida</taxon>
        <taxon>Philodinidae</taxon>
        <taxon>Didymodactylos</taxon>
    </lineage>
</organism>
<evidence type="ECO:0000313" key="3">
    <source>
        <dbReference type="Proteomes" id="UP000682733"/>
    </source>
</evidence>
<dbReference type="EMBL" id="CAJNOK010044601">
    <property type="protein sequence ID" value="CAF1575081.1"/>
    <property type="molecule type" value="Genomic_DNA"/>
</dbReference>
<sequence>MGQIDSEDEEGQSEVADAQLDPSILVVLEPFAIVNSEEDCLRATIQIPPLRDLQRKDEFCLVNSLTIWI</sequence>
<dbReference type="Proteomes" id="UP000677228">
    <property type="component" value="Unassembled WGS sequence"/>
</dbReference>
<dbReference type="AlphaFoldDB" id="A0A8S2V145"/>